<dbReference type="Proteomes" id="UP000035963">
    <property type="component" value="Unassembled WGS sequence"/>
</dbReference>
<keyword evidence="4 7" id="KW-0812">Transmembrane</keyword>
<sequence>MRYTLFERRKDELILVARILLMILFLIFGWSKLTSFSGTVGFMASEGAPLPMVSAIIAVVMEFFVGIAIVVGFYTRPLALILAVYTLGTALIGHHFWTMTGDAHIANMINFYKNISIMGGLLLLCVTGPGRYSIDRK</sequence>
<dbReference type="PATRIC" id="fig|908627.4.peg.4734"/>
<protein>
    <submittedName>
        <fullName evidence="8">Membrane protein</fullName>
    </submittedName>
</protein>
<dbReference type="InterPro" id="IPR032808">
    <property type="entry name" value="DoxX"/>
</dbReference>
<feature type="transmembrane region" description="Helical" evidence="7">
    <location>
        <begin position="12"/>
        <end position="30"/>
    </location>
</feature>
<feature type="transmembrane region" description="Helical" evidence="7">
    <location>
        <begin position="117"/>
        <end position="134"/>
    </location>
</feature>
<keyword evidence="5 7" id="KW-1133">Transmembrane helix</keyword>
<dbReference type="OrthoDB" id="9792760at2"/>
<evidence type="ECO:0000313" key="8">
    <source>
        <dbReference type="EMBL" id="KLU24218.1"/>
    </source>
</evidence>
<dbReference type="InterPro" id="IPR051907">
    <property type="entry name" value="DoxX-like_oxidoreductase"/>
</dbReference>
<dbReference type="EMBL" id="AEJF01000131">
    <property type="protein sequence ID" value="KLU24218.1"/>
    <property type="molecule type" value="Genomic_DNA"/>
</dbReference>
<feature type="transmembrane region" description="Helical" evidence="7">
    <location>
        <begin position="78"/>
        <end position="97"/>
    </location>
</feature>
<comment type="similarity">
    <text evidence="2">Belongs to the DoxX family.</text>
</comment>
<evidence type="ECO:0000256" key="4">
    <source>
        <dbReference type="ARBA" id="ARBA00022692"/>
    </source>
</evidence>
<evidence type="ECO:0000256" key="5">
    <source>
        <dbReference type="ARBA" id="ARBA00022989"/>
    </source>
</evidence>
<dbReference type="AlphaFoldDB" id="A0A0J1FWE9"/>
<dbReference type="GO" id="GO:0005886">
    <property type="term" value="C:plasma membrane"/>
    <property type="evidence" value="ECO:0007669"/>
    <property type="project" value="UniProtKB-SubCell"/>
</dbReference>
<keyword evidence="6 7" id="KW-0472">Membrane</keyword>
<keyword evidence="3" id="KW-1003">Cell membrane</keyword>
<keyword evidence="9" id="KW-1185">Reference proteome</keyword>
<accession>A0A0J1FWE9</accession>
<dbReference type="Pfam" id="PF07681">
    <property type="entry name" value="DoxX"/>
    <property type="match status" value="1"/>
</dbReference>
<evidence type="ECO:0000256" key="2">
    <source>
        <dbReference type="ARBA" id="ARBA00006679"/>
    </source>
</evidence>
<reference evidence="8 9" key="1">
    <citation type="journal article" date="2015" name="Genome Announc.">
        <title>Draft Genome Sequence of Burkholderia sp. Strain PML1(12), an Ectomycorrhizosphere-Inhabiting Bacterium with Effective Mineral-Weathering Ability.</title>
        <authorList>
            <person name="Uroz S."/>
            <person name="Oger P."/>
        </authorList>
    </citation>
    <scope>NUCLEOTIDE SEQUENCE [LARGE SCALE GENOMIC DNA]</scope>
    <source>
        <strain evidence="9">PML1(12)</strain>
    </source>
</reference>
<dbReference type="PANTHER" id="PTHR33452">
    <property type="entry name" value="OXIDOREDUCTASE CATD-RELATED"/>
    <property type="match status" value="1"/>
</dbReference>
<evidence type="ECO:0000256" key="6">
    <source>
        <dbReference type="ARBA" id="ARBA00023136"/>
    </source>
</evidence>
<dbReference type="PANTHER" id="PTHR33452:SF1">
    <property type="entry name" value="INNER MEMBRANE PROTEIN YPHA-RELATED"/>
    <property type="match status" value="1"/>
</dbReference>
<evidence type="ECO:0000256" key="7">
    <source>
        <dbReference type="SAM" id="Phobius"/>
    </source>
</evidence>
<organism evidence="8 9">
    <name type="scientific">Caballeronia mineralivorans PML1(12)</name>
    <dbReference type="NCBI Taxonomy" id="908627"/>
    <lineage>
        <taxon>Bacteria</taxon>
        <taxon>Pseudomonadati</taxon>
        <taxon>Pseudomonadota</taxon>
        <taxon>Betaproteobacteria</taxon>
        <taxon>Burkholderiales</taxon>
        <taxon>Burkholderiaceae</taxon>
        <taxon>Caballeronia</taxon>
    </lineage>
</organism>
<evidence type="ECO:0000313" key="9">
    <source>
        <dbReference type="Proteomes" id="UP000035963"/>
    </source>
</evidence>
<evidence type="ECO:0000256" key="1">
    <source>
        <dbReference type="ARBA" id="ARBA00004651"/>
    </source>
</evidence>
<comment type="caution">
    <text evidence="8">The sequence shown here is derived from an EMBL/GenBank/DDBJ whole genome shotgun (WGS) entry which is preliminary data.</text>
</comment>
<name>A0A0J1FWE9_9BURK</name>
<gene>
    <name evidence="8" type="ORF">EOS_21155</name>
</gene>
<proteinExistence type="inferred from homology"/>
<evidence type="ECO:0000256" key="3">
    <source>
        <dbReference type="ARBA" id="ARBA00022475"/>
    </source>
</evidence>
<comment type="subcellular location">
    <subcellularLocation>
        <location evidence="1">Cell membrane</location>
        <topology evidence="1">Multi-pass membrane protein</topology>
    </subcellularLocation>
</comment>
<dbReference type="RefSeq" id="WP_047848651.1">
    <property type="nucleotide sequence ID" value="NZ_AEJF01000131.1"/>
</dbReference>
<feature type="transmembrane region" description="Helical" evidence="7">
    <location>
        <begin position="50"/>
        <end position="71"/>
    </location>
</feature>